<evidence type="ECO:0000256" key="2">
    <source>
        <dbReference type="ARBA" id="ARBA00022759"/>
    </source>
</evidence>
<accession>A0A5K7X5M3</accession>
<dbReference type="GO" id="GO:0016787">
    <property type="term" value="F:hydrolase activity"/>
    <property type="evidence" value="ECO:0007669"/>
    <property type="project" value="UniProtKB-KW"/>
</dbReference>
<gene>
    <name evidence="7" type="ORF">PLANPX_0734</name>
</gene>
<evidence type="ECO:0000256" key="6">
    <source>
        <dbReference type="PIRNR" id="PIRNR018267"/>
    </source>
</evidence>
<name>A0A5K7X5M3_9BACT</name>
<dbReference type="EMBL" id="AP021861">
    <property type="protein sequence ID" value="BBO31122.1"/>
    <property type="molecule type" value="Genomic_DNA"/>
</dbReference>
<evidence type="ECO:0000256" key="5">
    <source>
        <dbReference type="ARBA" id="ARBA00023204"/>
    </source>
</evidence>
<keyword evidence="5 6" id="KW-0234">DNA repair</keyword>
<comment type="similarity">
    <text evidence="6">Belongs to the vsr family.</text>
</comment>
<organism evidence="7 8">
    <name type="scientific">Lacipirellula parvula</name>
    <dbReference type="NCBI Taxonomy" id="2650471"/>
    <lineage>
        <taxon>Bacteria</taxon>
        <taxon>Pseudomonadati</taxon>
        <taxon>Planctomycetota</taxon>
        <taxon>Planctomycetia</taxon>
        <taxon>Pirellulales</taxon>
        <taxon>Lacipirellulaceae</taxon>
        <taxon>Lacipirellula</taxon>
    </lineage>
</organism>
<evidence type="ECO:0000256" key="1">
    <source>
        <dbReference type="ARBA" id="ARBA00022722"/>
    </source>
</evidence>
<dbReference type="CDD" id="cd00221">
    <property type="entry name" value="Vsr"/>
    <property type="match status" value="1"/>
</dbReference>
<dbReference type="GO" id="GO:0004519">
    <property type="term" value="F:endonuclease activity"/>
    <property type="evidence" value="ECO:0007669"/>
    <property type="project" value="UniProtKB-KW"/>
</dbReference>
<dbReference type="REBASE" id="355815">
    <property type="entry name" value="V.PbaPX69ORF735P"/>
</dbReference>
<dbReference type="Proteomes" id="UP000326837">
    <property type="component" value="Chromosome"/>
</dbReference>
<dbReference type="InterPro" id="IPR011335">
    <property type="entry name" value="Restrct_endonuc-II-like"/>
</dbReference>
<sequence length="136" mass="15692">MDQFTPAERSRVMRAVKSGDTTPELIVRRLVHGMGFRYRLHGSDLPGKPDVVLPRLSKAIFIHGCFWHRHACAAGQSTPATRVDYWQAKFDRNVARDRSNLRKLRRLGWSVLVVWECQTRKAKLPALQQRLARFLG</sequence>
<protein>
    <recommendedName>
        <fullName evidence="6">Very short patch repair endonuclease</fullName>
        <ecNumber evidence="6">3.1.-.-</ecNumber>
    </recommendedName>
</protein>
<dbReference type="NCBIfam" id="TIGR00632">
    <property type="entry name" value="vsr"/>
    <property type="match status" value="1"/>
</dbReference>
<evidence type="ECO:0000313" key="7">
    <source>
        <dbReference type="EMBL" id="BBO31122.1"/>
    </source>
</evidence>
<dbReference type="KEGG" id="lpav:PLANPX_0734"/>
<keyword evidence="8" id="KW-1185">Reference proteome</keyword>
<keyword evidence="4 6" id="KW-0378">Hydrolase</keyword>
<dbReference type="SUPFAM" id="SSF52980">
    <property type="entry name" value="Restriction endonuclease-like"/>
    <property type="match status" value="1"/>
</dbReference>
<dbReference type="Gene3D" id="3.40.960.10">
    <property type="entry name" value="VSR Endonuclease"/>
    <property type="match status" value="1"/>
</dbReference>
<keyword evidence="1 6" id="KW-0540">Nuclease</keyword>
<dbReference type="AlphaFoldDB" id="A0A5K7X5M3"/>
<dbReference type="Pfam" id="PF03852">
    <property type="entry name" value="Vsr"/>
    <property type="match status" value="1"/>
</dbReference>
<dbReference type="InterPro" id="IPR004603">
    <property type="entry name" value="DNA_mismatch_endonuc_vsr"/>
</dbReference>
<comment type="function">
    <text evidence="6">May nick specific sequences that contain T:G mispairs resulting from m5C-deamination.</text>
</comment>
<keyword evidence="2 6" id="KW-0255">Endonuclease</keyword>
<keyword evidence="3 6" id="KW-0227">DNA damage</keyword>
<dbReference type="GO" id="GO:0006298">
    <property type="term" value="P:mismatch repair"/>
    <property type="evidence" value="ECO:0007669"/>
    <property type="project" value="UniProtKB-UniRule"/>
</dbReference>
<reference evidence="8" key="1">
    <citation type="submission" date="2019-10" db="EMBL/GenBank/DDBJ databases">
        <title>Lacipirellula parvula gen. nov., sp. nov., representing a lineage of planctomycetes widespread in freshwater anoxic habitats, and description of the family Lacipirellulaceae.</title>
        <authorList>
            <person name="Dedysh S.N."/>
            <person name="Kulichevskaya I.S."/>
            <person name="Beletsky A.V."/>
            <person name="Rakitin A.L."/>
            <person name="Mardanov A.V."/>
            <person name="Ivanova A.A."/>
            <person name="Saltykova V.X."/>
            <person name="Rijpstra W.I.C."/>
            <person name="Sinninghe Damste J.S."/>
            <person name="Ravin N.V."/>
        </authorList>
    </citation>
    <scope>NUCLEOTIDE SEQUENCE [LARGE SCALE GENOMIC DNA]</scope>
    <source>
        <strain evidence="8">PX69</strain>
    </source>
</reference>
<dbReference type="RefSeq" id="WP_152097320.1">
    <property type="nucleotide sequence ID" value="NZ_AP021861.1"/>
</dbReference>
<evidence type="ECO:0000313" key="8">
    <source>
        <dbReference type="Proteomes" id="UP000326837"/>
    </source>
</evidence>
<evidence type="ECO:0000256" key="3">
    <source>
        <dbReference type="ARBA" id="ARBA00022763"/>
    </source>
</evidence>
<evidence type="ECO:0000256" key="4">
    <source>
        <dbReference type="ARBA" id="ARBA00022801"/>
    </source>
</evidence>
<dbReference type="EC" id="3.1.-.-" evidence="6"/>
<dbReference type="PIRSF" id="PIRSF018267">
    <property type="entry name" value="VSR_endonuc"/>
    <property type="match status" value="1"/>
</dbReference>
<proteinExistence type="inferred from homology"/>